<dbReference type="InterPro" id="IPR002156">
    <property type="entry name" value="RNaseH_domain"/>
</dbReference>
<dbReference type="Pfam" id="PF14529">
    <property type="entry name" value="Exo_endo_phos_2"/>
    <property type="match status" value="1"/>
</dbReference>
<feature type="region of interest" description="Disordered" evidence="6">
    <location>
        <begin position="2109"/>
        <end position="2128"/>
    </location>
</feature>
<feature type="region of interest" description="Disordered" evidence="6">
    <location>
        <begin position="244"/>
        <end position="330"/>
    </location>
</feature>
<dbReference type="SUPFAM" id="SSF48140">
    <property type="entry name" value="Ribosomal protein L19 (L19e)"/>
    <property type="match status" value="1"/>
</dbReference>
<evidence type="ECO:0000313" key="8">
    <source>
        <dbReference type="Proteomes" id="UP000095280"/>
    </source>
</evidence>
<feature type="region of interest" description="Disordered" evidence="6">
    <location>
        <begin position="2258"/>
        <end position="2289"/>
    </location>
</feature>
<dbReference type="InterPro" id="IPR033935">
    <property type="entry name" value="Ribosomal_eL19_euk"/>
</dbReference>
<reference evidence="9" key="1">
    <citation type="submission" date="2016-11" db="UniProtKB">
        <authorList>
            <consortium name="WormBaseParasite"/>
        </authorList>
    </citation>
    <scope>IDENTIFICATION</scope>
</reference>
<proteinExistence type="inferred from homology"/>
<dbReference type="InterPro" id="IPR039547">
    <property type="entry name" value="Ribosomal_eL19"/>
</dbReference>
<feature type="compositionally biased region" description="Low complexity" evidence="6">
    <location>
        <begin position="286"/>
        <end position="298"/>
    </location>
</feature>
<dbReference type="InterPro" id="IPR035970">
    <property type="entry name" value="60S_ribosomal_eL19_sf"/>
</dbReference>
<keyword evidence="5" id="KW-0175">Coiled coil</keyword>
<dbReference type="SUPFAM" id="SSF56219">
    <property type="entry name" value="DNase I-like"/>
    <property type="match status" value="1"/>
</dbReference>
<dbReference type="CDD" id="cd09276">
    <property type="entry name" value="Rnase_HI_RT_non_LTR"/>
    <property type="match status" value="1"/>
</dbReference>
<evidence type="ECO:0000256" key="5">
    <source>
        <dbReference type="SAM" id="Coils"/>
    </source>
</evidence>
<dbReference type="PANTHER" id="PTHR10722">
    <property type="entry name" value="60S RIBOSOMAL PROTEIN L19"/>
    <property type="match status" value="1"/>
</dbReference>
<dbReference type="PROSITE" id="PS00526">
    <property type="entry name" value="RIBOSOMAL_L19E"/>
    <property type="match status" value="1"/>
</dbReference>
<keyword evidence="3 4" id="KW-0687">Ribonucleoprotein</keyword>
<dbReference type="InterPro" id="IPR015972">
    <property type="entry name" value="Ribosomal_eL19_dom1"/>
</dbReference>
<dbReference type="InterPro" id="IPR036397">
    <property type="entry name" value="RNaseH_sf"/>
</dbReference>
<feature type="compositionally biased region" description="Basic and acidic residues" evidence="6">
    <location>
        <begin position="588"/>
        <end position="606"/>
    </location>
</feature>
<dbReference type="WBParaSite" id="maker-uti_cns_0010019-snap-gene-0.2-mRNA-1">
    <property type="protein sequence ID" value="maker-uti_cns_0010019-snap-gene-0.2-mRNA-1"/>
    <property type="gene ID" value="maker-uti_cns_0010019-snap-gene-0.2"/>
</dbReference>
<dbReference type="InterPro" id="IPR005135">
    <property type="entry name" value="Endo/exonuclease/phosphatase"/>
</dbReference>
<evidence type="ECO:0000256" key="1">
    <source>
        <dbReference type="ARBA" id="ARBA00011082"/>
    </source>
</evidence>
<sequence length="2289" mass="250745">MVGASPVVRSELQQRAKQRIVVGHRPARHECCALCQFQLFLCNLTDFSIPTKTRGPRFESNTSLVVATLIGDCCMPRWHTGQVSKAISRAAGLTGLRRRQPIRGLLAKLGTGSARKCNCAYQVPLATALRNRYHPLTLTGYAASPQAPEAVLLLPSRAQCSTVLLRLMEYSLTSDTSEAAGAPTEVGTAAQPDIRNTGTPGASQSAAAAAQDNTGVAGQDSGPQISKKKARSIARYKAFLQRKAEERRNAKAAPPATSEEGAGNSANPAEEPTSDKGVDPARRSDASGAAEAPGAAGPSRDRTSARVEAPTAVEGSKAGGAGQTTKPKRTYAAMAKRQPALVIQGQETPLTAEQLDLIWRRLDSHLVKMALSGTTIRVQKTKVEDQALYIQPTDSQSGQQLLELLKTFDWGTELENLFIYREDERPRTHRHRAWIPARSCITKADELRHLLVASNPELPANGVVVHETISKPGGDGFTAILGLSDSWMLRYPDMSIISVGLLQIQLFSFESDATRPPPPEKRKRAVGGSAGRKRPGKEASGRHDPSEDVDPVRGKAAKAAATGGRGKGRKPARNTIRSVSPLRPPGKPGRERECRPGSDPALDHGIHPGGAHGAGAWSYRRGRRGSSPAQLALSRQEAARTTRGIPGVDILQLNLHHCIAASTNLMRVANFAKPGIILLQEPWTKKAWHRPDLSDRDLCVIQSNHIITNRTVIIASIYIPGDGPAVPPNLTSLVDYCSNRRFELLVAGDINAHHTHWGSNTSNSRGEELLAYICTTNTEFCNIGGTPTFDKGRWTEALDVTLVSHGLAPLVKDWEVWDEEESLSDHRFVRFRLQSSCPKPHILWKRNVRNTDWTAFTETLKCQTDQLATVAPTTCQEVDDLADLLSKTVLTAHEASCPLKAYKGKKSAPWWHPALGSLRRKAKCLQRKARKSKDPADLAAYQEAIRDFKRETRKAKSDKWRQYCAELEGTRPTSRVVKALTLDKMSKLSVIKRPDGRLAENPGESLDIMLTSSFPRAAPQLGPPDHSPGGQILASTIITRERTARAAKSFSPFKSPVQKGGPQGGVLSPILWNLVQKVGYADDVTATVAGPSPAVLRDLLQAFIHRAERWAHSCGLRFSESKTVAIMFTSRRNWRIEPLSLYGKPVAMEKQTRCLGVTLDHRGEAMKTTRRLLDAGVQIQKQFAFRKRNLRPHGDLSLRDLEAARGLLTLSDGIPSTLCPPLKFKTSIPPRHEARDNWKPHEIHCFTDGSQINSASGYGYCIVSGGRTVATFSQHTGTCSTVFQNEVLAISSCAMELYNQHVWGKEITLHSDSQAAIHALERTTTCSRTVLDCIGQLNRLGASNKVSLRWIPGHSGHPGNELADRLAKAGSTGSFTGPLPVAPTPIAVVTTRINQWVASKHRERWANAPDCRQSRAAVPCPSSALRRALLGLNRRDIRAVTMALSGHGCFARHRYLQEKIRSEECPFCLSGVENAEHFICECPAFTQDRLTYLGPNPDLSDVFQARESLPARPLPKGYRASDNPPPGLSGGGPRCGRRRHRNSLRDTAALAARGRQGNLRLQKRLAAAVLKCGKAKIWLDPNENSEIANANSRQNIRKLVKDGLIIRKPVAVHSRARCRKNLIARRKGRHMGQGKRKGTANARMPEKVLWMRRMRVLRRLLKRYREAKKLDKHLYHQLYMSCKGNGFKNKRVLVEHIHRKKAERARTKQLMDQAEARRTRAREARKRRQERVAQKRAEVLEWLLATTTVGLRQPERRLRLSVLGYANDLALLSSTVEGVQRQLDRLWLLFLFIPKHLRLILPIACLLVTHSLTQSKQSSSTRVTGPAWTMVQKLLRHHPRPADSLCSLPGMSAATGGVAVASEASAAAPEGRGNDGGSESSFEFVVNPSSSAKATPSSSWPADGRAESASSAMVSRPDDWREVVGGVPLPKLLVSTLSDLRCWAPAMPPKIPADMAAIDFKALFDCRLLMFTTAGAHEQAQNADADVVQHRGHVVQQLRVAVILLLLNIRTPPPPPPLLPPPPPPPPLLPPPLAARLNRSPAAVADAGRPAVDERAAAAAAAGEEDAAAEPAEATAVATPVTLHTELELWPPRASRMFSMLEARRSANCGDESRRWVNSGSSRPRSDRQFAKVSFTKLAVLTKAPSRATFSPVARDDLSYDNDRIDEHQSAQDDLRSIGPDHVQQPFAPPVTGPNGMRILRAGAATSLLPSRIRTQGIEFVSTAVALKRSINFKFSQEQLQPGLNNGIIAARHEMSGSPLTRSANAGRFASRRQRQPAPRRSLDSHWLP</sequence>
<feature type="compositionally biased region" description="Pro residues" evidence="6">
    <location>
        <begin position="2016"/>
        <end position="2033"/>
    </location>
</feature>
<feature type="region of interest" description="Disordered" evidence="6">
    <location>
        <begin position="1512"/>
        <end position="1539"/>
    </location>
</feature>
<feature type="compositionally biased region" description="Basic and acidic residues" evidence="6">
    <location>
        <begin position="536"/>
        <end position="553"/>
    </location>
</feature>
<dbReference type="HAMAP" id="MF_01475">
    <property type="entry name" value="Ribosomal_eL19"/>
    <property type="match status" value="1"/>
</dbReference>
<dbReference type="SMART" id="SM01416">
    <property type="entry name" value="Ribosomal_L19e"/>
    <property type="match status" value="1"/>
</dbReference>
<evidence type="ECO:0000313" key="9">
    <source>
        <dbReference type="WBParaSite" id="maker-uti_cns_0010019-snap-gene-0.2-mRNA-1"/>
    </source>
</evidence>
<dbReference type="SUPFAM" id="SSF53098">
    <property type="entry name" value="Ribonuclease H-like"/>
    <property type="match status" value="1"/>
</dbReference>
<dbReference type="GO" id="GO:0022625">
    <property type="term" value="C:cytosolic large ribosomal subunit"/>
    <property type="evidence" value="ECO:0007669"/>
    <property type="project" value="InterPro"/>
</dbReference>
<dbReference type="Pfam" id="PF00075">
    <property type="entry name" value="RNase_H"/>
    <property type="match status" value="1"/>
</dbReference>
<dbReference type="Pfam" id="PF01280">
    <property type="entry name" value="Ribosomal_L19e"/>
    <property type="match status" value="1"/>
</dbReference>
<evidence type="ECO:0000256" key="3">
    <source>
        <dbReference type="ARBA" id="ARBA00023274"/>
    </source>
</evidence>
<dbReference type="NCBIfam" id="NF006343">
    <property type="entry name" value="PRK08570.1"/>
    <property type="match status" value="1"/>
</dbReference>
<accession>A0A1I8I4W7</accession>
<dbReference type="Proteomes" id="UP000095280">
    <property type="component" value="Unplaced"/>
</dbReference>
<evidence type="ECO:0000256" key="2">
    <source>
        <dbReference type="ARBA" id="ARBA00022980"/>
    </source>
</evidence>
<dbReference type="InterPro" id="IPR012337">
    <property type="entry name" value="RNaseH-like_sf"/>
</dbReference>
<dbReference type="Gene3D" id="3.60.10.10">
    <property type="entry name" value="Endonuclease/exonuclease/phosphatase"/>
    <property type="match status" value="1"/>
</dbReference>
<dbReference type="GO" id="GO:0004523">
    <property type="term" value="F:RNA-DNA hybrid ribonuclease activity"/>
    <property type="evidence" value="ECO:0007669"/>
    <property type="project" value="InterPro"/>
</dbReference>
<dbReference type="Gene3D" id="3.30.420.10">
    <property type="entry name" value="Ribonuclease H-like superfamily/Ribonuclease H"/>
    <property type="match status" value="1"/>
</dbReference>
<dbReference type="GO" id="GO:0003735">
    <property type="term" value="F:structural constituent of ribosome"/>
    <property type="evidence" value="ECO:0007669"/>
    <property type="project" value="InterPro"/>
</dbReference>
<dbReference type="Pfam" id="PF25476">
    <property type="entry name" value="Ribosomal_L19e_C"/>
    <property type="match status" value="1"/>
</dbReference>
<feature type="region of interest" description="Disordered" evidence="6">
    <location>
        <begin position="175"/>
        <end position="231"/>
    </location>
</feature>
<keyword evidence="2 4" id="KW-0689">Ribosomal protein</keyword>
<evidence type="ECO:0000259" key="7">
    <source>
        <dbReference type="PROSITE" id="PS50879"/>
    </source>
</evidence>
<feature type="compositionally biased region" description="Low complexity" evidence="6">
    <location>
        <begin position="202"/>
        <end position="211"/>
    </location>
</feature>
<dbReference type="FunFam" id="1.10.1650.10:FF:000001">
    <property type="entry name" value="Ribosomal protein L19"/>
    <property type="match status" value="1"/>
</dbReference>
<dbReference type="GO" id="GO:0003723">
    <property type="term" value="F:RNA binding"/>
    <property type="evidence" value="ECO:0007669"/>
    <property type="project" value="InterPro"/>
</dbReference>
<dbReference type="PROSITE" id="PS50879">
    <property type="entry name" value="RNASE_H_1"/>
    <property type="match status" value="1"/>
</dbReference>
<dbReference type="CDD" id="cd01417">
    <property type="entry name" value="Ribosomal_L19e_E"/>
    <property type="match status" value="1"/>
</dbReference>
<feature type="domain" description="RNase H type-1" evidence="7">
    <location>
        <begin position="1239"/>
        <end position="1372"/>
    </location>
</feature>
<evidence type="ECO:0000256" key="4">
    <source>
        <dbReference type="RuleBase" id="RU000574"/>
    </source>
</evidence>
<dbReference type="InterPro" id="IPR000196">
    <property type="entry name" value="Ribosomal_eL19_dom"/>
</dbReference>
<dbReference type="InterPro" id="IPR036691">
    <property type="entry name" value="Endo/exonu/phosph_ase_sf"/>
</dbReference>
<dbReference type="InterPro" id="IPR057259">
    <property type="entry name" value="Ribosomal_L19e"/>
</dbReference>
<feature type="compositionally biased region" description="Low complexity" evidence="6">
    <location>
        <begin position="1889"/>
        <end position="1902"/>
    </location>
</feature>
<feature type="region of interest" description="Disordered" evidence="6">
    <location>
        <begin position="2016"/>
        <end position="2035"/>
    </location>
</feature>
<feature type="compositionally biased region" description="Basic residues" evidence="6">
    <location>
        <begin position="521"/>
        <end position="535"/>
    </location>
</feature>
<evidence type="ECO:0000256" key="6">
    <source>
        <dbReference type="SAM" id="MobiDB-lite"/>
    </source>
</evidence>
<feature type="coiled-coil region" evidence="5">
    <location>
        <begin position="1697"/>
        <end position="1731"/>
    </location>
</feature>
<dbReference type="Gene3D" id="1.10.1200.240">
    <property type="match status" value="1"/>
</dbReference>
<name>A0A1I8I4W7_9PLAT</name>
<dbReference type="InterPro" id="IPR057260">
    <property type="entry name" value="Ribosomal_L19e_C"/>
</dbReference>
<dbReference type="GO" id="GO:0006412">
    <property type="term" value="P:translation"/>
    <property type="evidence" value="ECO:0007669"/>
    <property type="project" value="InterPro"/>
</dbReference>
<feature type="region of interest" description="Disordered" evidence="6">
    <location>
        <begin position="1889"/>
        <end position="1915"/>
    </location>
</feature>
<keyword evidence="8" id="KW-1185">Reference proteome</keyword>
<dbReference type="InterPro" id="IPR023638">
    <property type="entry name" value="Ribosomal_eL19_CS"/>
</dbReference>
<feature type="compositionally biased region" description="Polar residues" evidence="6">
    <location>
        <begin position="212"/>
        <end position="224"/>
    </location>
</feature>
<comment type="similarity">
    <text evidence="1 4">Belongs to the eukaryotic ribosomal protein eL19 family.</text>
</comment>
<feature type="region of interest" description="Disordered" evidence="6">
    <location>
        <begin position="511"/>
        <end position="629"/>
    </location>
</feature>
<dbReference type="FunFam" id="1.10.1200.240:FF:000001">
    <property type="entry name" value="Ribosomal protein L19"/>
    <property type="match status" value="1"/>
</dbReference>
<organism evidence="8 9">
    <name type="scientific">Macrostomum lignano</name>
    <dbReference type="NCBI Taxonomy" id="282301"/>
    <lineage>
        <taxon>Eukaryota</taxon>
        <taxon>Metazoa</taxon>
        <taxon>Spiralia</taxon>
        <taxon>Lophotrochozoa</taxon>
        <taxon>Platyhelminthes</taxon>
        <taxon>Rhabditophora</taxon>
        <taxon>Macrostomorpha</taxon>
        <taxon>Macrostomida</taxon>
        <taxon>Macrostomidae</taxon>
        <taxon>Macrostomum</taxon>
    </lineage>
</organism>
<dbReference type="Gene3D" id="1.10.1650.10">
    <property type="match status" value="1"/>
</dbReference>
<feature type="compositionally biased region" description="Basic and acidic residues" evidence="6">
    <location>
        <begin position="273"/>
        <end position="285"/>
    </location>
</feature>
<protein>
    <recommendedName>
        <fullName evidence="4">Ribosomal protein L19</fullName>
    </recommendedName>
</protein>